<proteinExistence type="predicted"/>
<keyword evidence="2" id="KW-1185">Reference proteome</keyword>
<evidence type="ECO:0000313" key="2">
    <source>
        <dbReference type="Proteomes" id="UP000339690"/>
    </source>
</evidence>
<reference evidence="1 2" key="1">
    <citation type="submission" date="2019-11" db="EMBL/GenBank/DDBJ databases">
        <title>Gracilibacillus salitolerans sp. nov., a moderate halophile isolated from a saline soil in northwest China.</title>
        <authorList>
            <person name="Gan L."/>
        </authorList>
    </citation>
    <scope>NUCLEOTIDE SEQUENCE [LARGE SCALE GENOMIC DNA]</scope>
    <source>
        <strain evidence="1 2">SCU50</strain>
    </source>
</reference>
<protein>
    <submittedName>
        <fullName evidence="1">Uncharacterized protein</fullName>
    </submittedName>
</protein>
<accession>A0A5Q2TJX3</accession>
<dbReference type="RefSeq" id="WP_153791546.1">
    <property type="nucleotide sequence ID" value="NZ_CP045915.1"/>
</dbReference>
<dbReference type="AlphaFoldDB" id="A0A5Q2TJX3"/>
<name>A0A5Q2TJX3_9BACI</name>
<evidence type="ECO:0000313" key="1">
    <source>
        <dbReference type="EMBL" id="QGH35026.1"/>
    </source>
</evidence>
<sequence length="66" mass="7416">MIFFAKLAEDTPPGKRSGQAVAIVKHIIHFKITTLINSYTSSVTAHNLPFVHVYLLQAFVFEVENN</sequence>
<dbReference type="Proteomes" id="UP000339690">
    <property type="component" value="Chromosome"/>
</dbReference>
<gene>
    <name evidence="1" type="ORF">GI584_13680</name>
</gene>
<organism evidence="1 2">
    <name type="scientific">Gracilibacillus salitolerans</name>
    <dbReference type="NCBI Taxonomy" id="2663022"/>
    <lineage>
        <taxon>Bacteria</taxon>
        <taxon>Bacillati</taxon>
        <taxon>Bacillota</taxon>
        <taxon>Bacilli</taxon>
        <taxon>Bacillales</taxon>
        <taxon>Bacillaceae</taxon>
        <taxon>Gracilibacillus</taxon>
    </lineage>
</organism>
<dbReference type="EMBL" id="CP045915">
    <property type="protein sequence ID" value="QGH35026.1"/>
    <property type="molecule type" value="Genomic_DNA"/>
</dbReference>
<dbReference type="KEGG" id="grc:GI584_13680"/>